<organism evidence="2 3">
    <name type="scientific">Neisseria mucosa (strain ATCC 25996 / DSM 4631 / NCTC 10774 / M26)</name>
    <dbReference type="NCBI Taxonomy" id="546266"/>
    <lineage>
        <taxon>Bacteria</taxon>
        <taxon>Pseudomonadati</taxon>
        <taxon>Pseudomonadota</taxon>
        <taxon>Betaproteobacteria</taxon>
        <taxon>Neisseriales</taxon>
        <taxon>Neisseriaceae</taxon>
        <taxon>Neisseria</taxon>
    </lineage>
</organism>
<dbReference type="STRING" id="546266.NEIMUCOT_04548"/>
<dbReference type="AlphaFoldDB" id="D2ZVA5"/>
<protein>
    <submittedName>
        <fullName evidence="2">Uncharacterized protein</fullName>
    </submittedName>
</protein>
<evidence type="ECO:0000313" key="3">
    <source>
        <dbReference type="Proteomes" id="UP000003344"/>
    </source>
</evidence>
<feature type="region of interest" description="Disordered" evidence="1">
    <location>
        <begin position="1"/>
        <end position="45"/>
    </location>
</feature>
<gene>
    <name evidence="2" type="ORF">NEIMUCOT_04548</name>
</gene>
<comment type="caution">
    <text evidence="2">The sequence shown here is derived from an EMBL/GenBank/DDBJ whole genome shotgun (WGS) entry which is preliminary data.</text>
</comment>
<sequence length="75" mass="8575">MRRWGNSVSDGIKGSLKRPSEKTKGYLKKNSRRSDTRIRQANPNRAAADFPLAGKRRIQESDLRRFLFQTALKAA</sequence>
<evidence type="ECO:0000313" key="2">
    <source>
        <dbReference type="EMBL" id="EFC88886.1"/>
    </source>
</evidence>
<proteinExistence type="predicted"/>
<dbReference type="EMBL" id="ACDX02000005">
    <property type="protein sequence ID" value="EFC88886.1"/>
    <property type="molecule type" value="Genomic_DNA"/>
</dbReference>
<accession>D2ZVA5</accession>
<name>D2ZVA5_NEIM2</name>
<evidence type="ECO:0000256" key="1">
    <source>
        <dbReference type="SAM" id="MobiDB-lite"/>
    </source>
</evidence>
<reference evidence="2 3" key="1">
    <citation type="submission" date="2009-10" db="EMBL/GenBank/DDBJ databases">
        <authorList>
            <person name="Weinstock G."/>
            <person name="Sodergren E."/>
            <person name="Clifton S."/>
            <person name="Fulton L."/>
            <person name="Fulton B."/>
            <person name="Courtney L."/>
            <person name="Fronick C."/>
            <person name="Harrison M."/>
            <person name="Strong C."/>
            <person name="Farmer C."/>
            <person name="Delahaunty K."/>
            <person name="Markovic C."/>
            <person name="Hall O."/>
            <person name="Minx P."/>
            <person name="Tomlinson C."/>
            <person name="Mitreva M."/>
            <person name="Nelson J."/>
            <person name="Hou S."/>
            <person name="Wollam A."/>
            <person name="Pepin K.H."/>
            <person name="Johnson M."/>
            <person name="Bhonagiri V."/>
            <person name="Nash W.E."/>
            <person name="Warren W."/>
            <person name="Chinwalla A."/>
            <person name="Mardis E.R."/>
            <person name="Wilson R.K."/>
        </authorList>
    </citation>
    <scope>NUCLEOTIDE SEQUENCE [LARGE SCALE GENOMIC DNA]</scope>
    <source>
        <strain evidence="3">ATCC 25996 / DSM 4631 / NCTC 10774 / M26</strain>
    </source>
</reference>
<dbReference type="Proteomes" id="UP000003344">
    <property type="component" value="Unassembled WGS sequence"/>
</dbReference>